<evidence type="ECO:0000313" key="13">
    <source>
        <dbReference type="EnsemblPlants" id="LPERR12G08630.1"/>
    </source>
</evidence>
<dbReference type="PROSITE" id="PS00108">
    <property type="entry name" value="PROTEIN_KINASE_ST"/>
    <property type="match status" value="1"/>
</dbReference>
<evidence type="ECO:0000256" key="7">
    <source>
        <dbReference type="ARBA" id="ARBA00022840"/>
    </source>
</evidence>
<dbReference type="SMART" id="SM00220">
    <property type="entry name" value="S_TKc"/>
    <property type="match status" value="1"/>
</dbReference>
<keyword evidence="7 9" id="KW-0067">ATP-binding</keyword>
<evidence type="ECO:0000256" key="3">
    <source>
        <dbReference type="ARBA" id="ARBA00022553"/>
    </source>
</evidence>
<dbReference type="GO" id="GO:0008353">
    <property type="term" value="F:RNA polymerase II CTD heptapeptide repeat kinase activity"/>
    <property type="evidence" value="ECO:0007669"/>
    <property type="project" value="UniProtKB-EC"/>
</dbReference>
<dbReference type="EC" id="2.7.11.23" evidence="2"/>
<dbReference type="EnsemblPlants" id="LPERR12G08630.1">
    <property type="protein sequence ID" value="LPERR12G08630.1"/>
    <property type="gene ID" value="LPERR12G08630"/>
</dbReference>
<dbReference type="PANTHER" id="PTHR24056:SF390">
    <property type="entry name" value="OS12G0432000 PROTEIN"/>
    <property type="match status" value="1"/>
</dbReference>
<dbReference type="GO" id="GO:0007346">
    <property type="term" value="P:regulation of mitotic cell cycle"/>
    <property type="evidence" value="ECO:0007669"/>
    <property type="project" value="TreeGrafter"/>
</dbReference>
<dbReference type="InterPro" id="IPR000719">
    <property type="entry name" value="Prot_kinase_dom"/>
</dbReference>
<name>A0A0D9XYW1_9ORYZ</name>
<evidence type="ECO:0000256" key="10">
    <source>
        <dbReference type="RuleBase" id="RU000304"/>
    </source>
</evidence>
<dbReference type="HOGENOM" id="CLU_000288_181_1_1"/>
<protein>
    <recommendedName>
        <fullName evidence="2">[RNA-polymerase]-subunit kinase</fullName>
        <ecNumber evidence="2">2.7.11.23</ecNumber>
    </recommendedName>
</protein>
<dbReference type="STRING" id="77586.A0A0D9XYW1"/>
<accession>A0A0D9XYW1</accession>
<evidence type="ECO:0000313" key="14">
    <source>
        <dbReference type="Proteomes" id="UP000032180"/>
    </source>
</evidence>
<evidence type="ECO:0000259" key="12">
    <source>
        <dbReference type="PROSITE" id="PS50011"/>
    </source>
</evidence>
<feature type="binding site" evidence="9">
    <location>
        <position position="82"/>
    </location>
    <ligand>
        <name>ATP</name>
        <dbReference type="ChEBI" id="CHEBI:30616"/>
    </ligand>
</feature>
<keyword evidence="14" id="KW-1185">Reference proteome</keyword>
<feature type="compositionally biased region" description="Basic and acidic residues" evidence="11">
    <location>
        <begin position="1"/>
        <end position="11"/>
    </location>
</feature>
<dbReference type="GO" id="GO:0005634">
    <property type="term" value="C:nucleus"/>
    <property type="evidence" value="ECO:0007669"/>
    <property type="project" value="TreeGrafter"/>
</dbReference>
<evidence type="ECO:0000256" key="4">
    <source>
        <dbReference type="ARBA" id="ARBA00022679"/>
    </source>
</evidence>
<evidence type="ECO:0000256" key="2">
    <source>
        <dbReference type="ARBA" id="ARBA00012409"/>
    </source>
</evidence>
<dbReference type="Gramene" id="LPERR12G08630.1">
    <property type="protein sequence ID" value="LPERR12G08630.1"/>
    <property type="gene ID" value="LPERR12G08630"/>
</dbReference>
<evidence type="ECO:0000256" key="1">
    <source>
        <dbReference type="ARBA" id="ARBA00006485"/>
    </source>
</evidence>
<dbReference type="PANTHER" id="PTHR24056">
    <property type="entry name" value="CELL DIVISION PROTEIN KINASE"/>
    <property type="match status" value="1"/>
</dbReference>
<keyword evidence="6" id="KW-0418">Kinase</keyword>
<dbReference type="Gene3D" id="3.30.200.20">
    <property type="entry name" value="Phosphorylase Kinase, domain 1"/>
    <property type="match status" value="1"/>
</dbReference>
<dbReference type="GO" id="GO:0005524">
    <property type="term" value="F:ATP binding"/>
    <property type="evidence" value="ECO:0007669"/>
    <property type="project" value="UniProtKB-UniRule"/>
</dbReference>
<dbReference type="InterPro" id="IPR017441">
    <property type="entry name" value="Protein_kinase_ATP_BS"/>
</dbReference>
<dbReference type="Proteomes" id="UP000032180">
    <property type="component" value="Chromosome 12"/>
</dbReference>
<evidence type="ECO:0000256" key="8">
    <source>
        <dbReference type="ARBA" id="ARBA00049280"/>
    </source>
</evidence>
<dbReference type="PROSITE" id="PS00107">
    <property type="entry name" value="PROTEIN_KINASE_ATP"/>
    <property type="match status" value="1"/>
</dbReference>
<keyword evidence="10" id="KW-0723">Serine/threonine-protein kinase</keyword>
<dbReference type="Pfam" id="PF00069">
    <property type="entry name" value="Pkinase"/>
    <property type="match status" value="1"/>
</dbReference>
<dbReference type="InterPro" id="IPR011009">
    <property type="entry name" value="Kinase-like_dom_sf"/>
</dbReference>
<sequence>MAIDMHTEHRSHSSVPAPQQQQQPGISTSHAAASPPAAAAAAAAIGDPIDGRYQRIAKIGVGTYGDVYRGVDNLTGETVAVKCLKGFDDDPDGFDLDCELAAEVEALEACRGHPNIVQLIDHGRHRHDDLDNATTTEPPPEAYIVMEFVGPSLHFAVKRHGRYDEGDTRRLTRQLLAGVRWMHELGLMHRDLKPGNVLVDGIGRGGGDASLKICDLGLARDMFDDYKTDPPMPYSNPIGAVIYAAPEVLLGSTAYDQRIDTWAVGCIMAYLLKGEHLFYAMSDKEVLEKIVDVLGMDDITGWSRYWDYMIPKSLIKSGRPRRGNRLREMFAFPCTGGGLPELSEEGFEVLSGLLRCNPEKRMTAAEALQHRWFVGL</sequence>
<keyword evidence="4" id="KW-0808">Transferase</keyword>
<keyword evidence="5 9" id="KW-0547">Nucleotide-binding</keyword>
<feature type="domain" description="Protein kinase" evidence="12">
    <location>
        <begin position="53"/>
        <end position="373"/>
    </location>
</feature>
<comment type="similarity">
    <text evidence="1">Belongs to the protein kinase superfamily. CMGC Ser/Thr protein kinase family. CDC2/CDKX subfamily.</text>
</comment>
<reference evidence="13 14" key="1">
    <citation type="submission" date="2012-08" db="EMBL/GenBank/DDBJ databases">
        <title>Oryza genome evolution.</title>
        <authorList>
            <person name="Wing R.A."/>
        </authorList>
    </citation>
    <scope>NUCLEOTIDE SEQUENCE</scope>
</reference>
<proteinExistence type="inferred from homology"/>
<evidence type="ECO:0000256" key="6">
    <source>
        <dbReference type="ARBA" id="ARBA00022777"/>
    </source>
</evidence>
<evidence type="ECO:0000256" key="9">
    <source>
        <dbReference type="PROSITE-ProRule" id="PRU10141"/>
    </source>
</evidence>
<organism evidence="13 14">
    <name type="scientific">Leersia perrieri</name>
    <dbReference type="NCBI Taxonomy" id="77586"/>
    <lineage>
        <taxon>Eukaryota</taxon>
        <taxon>Viridiplantae</taxon>
        <taxon>Streptophyta</taxon>
        <taxon>Embryophyta</taxon>
        <taxon>Tracheophyta</taxon>
        <taxon>Spermatophyta</taxon>
        <taxon>Magnoliopsida</taxon>
        <taxon>Liliopsida</taxon>
        <taxon>Poales</taxon>
        <taxon>Poaceae</taxon>
        <taxon>BOP clade</taxon>
        <taxon>Oryzoideae</taxon>
        <taxon>Oryzeae</taxon>
        <taxon>Oryzinae</taxon>
        <taxon>Leersia</taxon>
    </lineage>
</organism>
<evidence type="ECO:0000256" key="11">
    <source>
        <dbReference type="SAM" id="MobiDB-lite"/>
    </source>
</evidence>
<dbReference type="InterPro" id="IPR008271">
    <property type="entry name" value="Ser/Thr_kinase_AS"/>
</dbReference>
<dbReference type="InterPro" id="IPR050108">
    <property type="entry name" value="CDK"/>
</dbReference>
<reference evidence="13" key="3">
    <citation type="submission" date="2015-04" db="UniProtKB">
        <authorList>
            <consortium name="EnsemblPlants"/>
        </authorList>
    </citation>
    <scope>IDENTIFICATION</scope>
</reference>
<reference evidence="14" key="2">
    <citation type="submission" date="2013-12" db="EMBL/GenBank/DDBJ databases">
        <authorList>
            <person name="Yu Y."/>
            <person name="Lee S."/>
            <person name="de Baynast K."/>
            <person name="Wissotski M."/>
            <person name="Liu L."/>
            <person name="Talag J."/>
            <person name="Goicoechea J."/>
            <person name="Angelova A."/>
            <person name="Jetty R."/>
            <person name="Kudrna D."/>
            <person name="Golser W."/>
            <person name="Rivera L."/>
            <person name="Zhang J."/>
            <person name="Wing R."/>
        </authorList>
    </citation>
    <scope>NUCLEOTIDE SEQUENCE</scope>
</reference>
<evidence type="ECO:0000256" key="5">
    <source>
        <dbReference type="ARBA" id="ARBA00022741"/>
    </source>
</evidence>
<dbReference type="Gene3D" id="1.10.510.10">
    <property type="entry name" value="Transferase(Phosphotransferase) domain 1"/>
    <property type="match status" value="1"/>
</dbReference>
<dbReference type="SUPFAM" id="SSF56112">
    <property type="entry name" value="Protein kinase-like (PK-like)"/>
    <property type="match status" value="1"/>
</dbReference>
<keyword evidence="3" id="KW-0597">Phosphoprotein</keyword>
<dbReference type="AlphaFoldDB" id="A0A0D9XYW1"/>
<comment type="catalytic activity">
    <reaction evidence="8">
        <text>[DNA-directed RNA polymerase] + ATP = phospho-[DNA-directed RNA polymerase] + ADP + H(+)</text>
        <dbReference type="Rhea" id="RHEA:10216"/>
        <dbReference type="Rhea" id="RHEA-COMP:11321"/>
        <dbReference type="Rhea" id="RHEA-COMP:11322"/>
        <dbReference type="ChEBI" id="CHEBI:15378"/>
        <dbReference type="ChEBI" id="CHEBI:30616"/>
        <dbReference type="ChEBI" id="CHEBI:43176"/>
        <dbReference type="ChEBI" id="CHEBI:68546"/>
        <dbReference type="ChEBI" id="CHEBI:456216"/>
        <dbReference type="EC" id="2.7.11.23"/>
    </reaction>
</comment>
<dbReference type="PROSITE" id="PS50011">
    <property type="entry name" value="PROTEIN_KINASE_DOM"/>
    <property type="match status" value="1"/>
</dbReference>
<feature type="region of interest" description="Disordered" evidence="11">
    <location>
        <begin position="1"/>
        <end position="34"/>
    </location>
</feature>
<dbReference type="eggNOG" id="KOG0663">
    <property type="taxonomic scope" value="Eukaryota"/>
</dbReference>